<proteinExistence type="predicted"/>
<dbReference type="Proteomes" id="UP000520592">
    <property type="component" value="Unassembled WGS sequence"/>
</dbReference>
<dbReference type="InterPro" id="IPR035897">
    <property type="entry name" value="Toll_tir_struct_dom_sf"/>
</dbReference>
<dbReference type="InterPro" id="IPR000157">
    <property type="entry name" value="TIR_dom"/>
</dbReference>
<organism evidence="2 3">
    <name type="scientific">Pseudomonas gingeri</name>
    <dbReference type="NCBI Taxonomy" id="117681"/>
    <lineage>
        <taxon>Bacteria</taxon>
        <taxon>Pseudomonadati</taxon>
        <taxon>Pseudomonadota</taxon>
        <taxon>Gammaproteobacteria</taxon>
        <taxon>Pseudomonadales</taxon>
        <taxon>Pseudomonadaceae</taxon>
        <taxon>Pseudomonas</taxon>
    </lineage>
</organism>
<dbReference type="GO" id="GO:0006400">
    <property type="term" value="P:tRNA modification"/>
    <property type="evidence" value="ECO:0007669"/>
    <property type="project" value="InterPro"/>
</dbReference>
<dbReference type="AlphaFoldDB" id="A0A7Y8CMZ5"/>
<feature type="domain" description="TIR" evidence="1">
    <location>
        <begin position="4"/>
        <end position="108"/>
    </location>
</feature>
<sequence>MSDVYIIYARENRKTAQKVYDLLARRWKVWWDDHIVGDYNRAIKTNLAKTKCIVALYSVYADKPAVTEELRLGEKYNKIIIPLELDDSDAPYPYGHYSSIDFRQWNGEAEHPGVKLLHTKIGTVVEGREKERIQVSAGEKLPIPNIFMSVSSHETQFDPVDALKVLKAHSTSSILVSAYDLVNSANRAQMISQIKSYRGNGGLVLIDSGNYEAQRLEDEQWKPKDFHKALRDTPHDWAFSFDEMNPSSDPREAIEQIISAVKRDSKCTPAPVFPIIHVDQGEEGLARLPEIVREVSKQLRPQVIALPERELGAGLAMRAKTMKKLRKELDCLPYYQPIHLLGTGNPWSIAVLVAAGADTFDGLEWCRFAVDPVQGRLHHFQHFDFFQDKATRTQFLDLVDATPEIEYAGRVALYNLEYYKEFGRDMRDFISTNDARLFALGVMNSFTSEDLKKLFPEIFT</sequence>
<dbReference type="EMBL" id="JACAQD010000040">
    <property type="protein sequence ID" value="NWC36200.1"/>
    <property type="molecule type" value="Genomic_DNA"/>
</dbReference>
<accession>A0A7Y8CMZ5</accession>
<dbReference type="Gene3D" id="3.40.50.10140">
    <property type="entry name" value="Toll/interleukin-1 receptor homology (TIR) domain"/>
    <property type="match status" value="1"/>
</dbReference>
<comment type="caution">
    <text evidence="2">The sequence shown here is derived from an EMBL/GenBank/DDBJ whole genome shotgun (WGS) entry which is preliminary data.</text>
</comment>
<gene>
    <name evidence="2" type="ORF">HX876_27890</name>
</gene>
<dbReference type="Gene3D" id="3.20.20.105">
    <property type="entry name" value="Queuine tRNA-ribosyltransferase-like"/>
    <property type="match status" value="1"/>
</dbReference>
<name>A0A7Y8CMZ5_9PSED</name>
<dbReference type="SUPFAM" id="SSF52200">
    <property type="entry name" value="Toll/Interleukin receptor TIR domain"/>
    <property type="match status" value="1"/>
</dbReference>
<protein>
    <submittedName>
        <fullName evidence="2">TIR domain-containing protein</fullName>
    </submittedName>
</protein>
<evidence type="ECO:0000259" key="1">
    <source>
        <dbReference type="Pfam" id="PF13676"/>
    </source>
</evidence>
<reference evidence="2 3" key="1">
    <citation type="submission" date="2020-04" db="EMBL/GenBank/DDBJ databases">
        <title>Molecular characterization of pseudomonads from Agaricus bisporus reveal novel blotch 2 pathogens in Western Europe.</title>
        <authorList>
            <person name="Taparia T."/>
            <person name="Krijger M."/>
            <person name="Haynes E."/>
            <person name="Elpinstone J.G."/>
            <person name="Noble R."/>
            <person name="Van Der Wolf J."/>
        </authorList>
    </citation>
    <scope>NUCLEOTIDE SEQUENCE [LARGE SCALE GENOMIC DNA]</scope>
    <source>
        <strain evidence="2 3">IPO3737</strain>
    </source>
</reference>
<dbReference type="RefSeq" id="WP_177063803.1">
    <property type="nucleotide sequence ID" value="NZ_JACAPS010000085.1"/>
</dbReference>
<dbReference type="Pfam" id="PF13676">
    <property type="entry name" value="TIR_2"/>
    <property type="match status" value="1"/>
</dbReference>
<dbReference type="SUPFAM" id="SSF51713">
    <property type="entry name" value="tRNA-guanine transglycosylase"/>
    <property type="match status" value="1"/>
</dbReference>
<dbReference type="GO" id="GO:0007165">
    <property type="term" value="P:signal transduction"/>
    <property type="evidence" value="ECO:0007669"/>
    <property type="project" value="InterPro"/>
</dbReference>
<dbReference type="InterPro" id="IPR036511">
    <property type="entry name" value="TGT-like_sf"/>
</dbReference>
<evidence type="ECO:0000313" key="2">
    <source>
        <dbReference type="EMBL" id="NWC36200.1"/>
    </source>
</evidence>
<evidence type="ECO:0000313" key="3">
    <source>
        <dbReference type="Proteomes" id="UP000520592"/>
    </source>
</evidence>